<dbReference type="Proteomes" id="UP000244450">
    <property type="component" value="Unassembled WGS sequence"/>
</dbReference>
<gene>
    <name evidence="1" type="ORF">DCC81_23985</name>
</gene>
<accession>A0A2T7BEE0</accession>
<organism evidence="1 2">
    <name type="scientific">Chitinophaga parva</name>
    <dbReference type="NCBI Taxonomy" id="2169414"/>
    <lineage>
        <taxon>Bacteria</taxon>
        <taxon>Pseudomonadati</taxon>
        <taxon>Bacteroidota</taxon>
        <taxon>Chitinophagia</taxon>
        <taxon>Chitinophagales</taxon>
        <taxon>Chitinophagaceae</taxon>
        <taxon>Chitinophaga</taxon>
    </lineage>
</organism>
<evidence type="ECO:0000313" key="1">
    <source>
        <dbReference type="EMBL" id="PUZ23442.1"/>
    </source>
</evidence>
<dbReference type="AlphaFoldDB" id="A0A2T7BEE0"/>
<keyword evidence="2" id="KW-1185">Reference proteome</keyword>
<dbReference type="OrthoDB" id="641993at2"/>
<proteinExistence type="predicted"/>
<comment type="caution">
    <text evidence="1">The sequence shown here is derived from an EMBL/GenBank/DDBJ whole genome shotgun (WGS) entry which is preliminary data.</text>
</comment>
<dbReference type="RefSeq" id="WP_108689245.1">
    <property type="nucleotide sequence ID" value="NZ_QCYK01000003.1"/>
</dbReference>
<reference evidence="1 2" key="1">
    <citation type="submission" date="2018-04" db="EMBL/GenBank/DDBJ databases">
        <title>Chitinophaga fuyangensis sp. nov., isolated from soil in a chemical factory.</title>
        <authorList>
            <person name="Chen K."/>
        </authorList>
    </citation>
    <scope>NUCLEOTIDE SEQUENCE [LARGE SCALE GENOMIC DNA]</scope>
    <source>
        <strain evidence="1 2">LY-1</strain>
    </source>
</reference>
<evidence type="ECO:0000313" key="2">
    <source>
        <dbReference type="Proteomes" id="UP000244450"/>
    </source>
</evidence>
<dbReference type="EMBL" id="QCYK01000003">
    <property type="protein sequence ID" value="PUZ23442.1"/>
    <property type="molecule type" value="Genomic_DNA"/>
</dbReference>
<protein>
    <submittedName>
        <fullName evidence="1">Uncharacterized protein</fullName>
    </submittedName>
</protein>
<name>A0A2T7BEE0_9BACT</name>
<sequence length="402" mass="45276">MAITLNNFPKNFTPSGNAIMFAINSDNSDIVYFTAEVKDAVTSNTIATLHLECTPSNQTGAYINLSSILNSYVGYEFTNYVDNYIDTYTKQILSYKVTFTEMYNNAGAITAGATLTTDIFNVFLSNLDTISYFNYTENTYVLTSGQLAKFMTAKPNNLKINYDSIEGLYFMQDAYKPTMKVVFKAYNTSNTIIQTATTPTFTTTNKIIRINCSPKKIFTEAQFNAAAYFTAQLFDNSNVALSEIRTYYVDQMPCSFKKLNVTWLNRQGGYDSYTFVNPEPTYSTTSRNTIQINNMKADSTGLISDNNAGIFNQTTKQLSAPTELSLKVNTRPLTDIENYWLADLLQSPHVLLQVNDTVFIPISITENNQVLTSRRYIKDTANIKQYTLQLPDGFNLLSFNIL</sequence>